<dbReference type="PANTHER" id="PTHR46390">
    <property type="entry name" value="MANNOSE-1-PHOSPHATE GUANYLYLTRANSFERASE"/>
    <property type="match status" value="1"/>
</dbReference>
<dbReference type="GO" id="GO:0004475">
    <property type="term" value="F:mannose-1-phosphate guanylyltransferase (GTP) activity"/>
    <property type="evidence" value="ECO:0007669"/>
    <property type="project" value="UniProtKB-EC"/>
</dbReference>
<dbReference type="PANTHER" id="PTHR46390:SF1">
    <property type="entry name" value="MANNOSE-1-PHOSPHATE GUANYLYLTRANSFERASE"/>
    <property type="match status" value="1"/>
</dbReference>
<dbReference type="EMBL" id="NWTK01000004">
    <property type="protein sequence ID" value="PKR54555.1"/>
    <property type="molecule type" value="Genomic_DNA"/>
</dbReference>
<dbReference type="InterPro" id="IPR049577">
    <property type="entry name" value="GMPP_N"/>
</dbReference>
<sequence>MLSMIIPVILCGGEGTRLWPLSRKNYPKQFLPLLSGDRTLFQHTLNRAKEIDESNLLVICNQDHRFLAAEQIRDIGINWAEIILEPISRNTGPAITLAALRALSKCDLSDPILVVMPADHFIENNEEFQKSIKYGIEVARAGKIVCFGVTPTKPETGYGYIKRGNKLPNTKSEAYEIVKFTEKPNREIASKYMKSKDFFWNSGIFIFKASVFNDEMHKHEPELLSLCQVSIEKSKKDLDFIRVDSNSFSQSKDISIDYAIMEHTDKSVIIPMNSGWSDVGSWSALSQQKKENSDRNVCIGDIITEKTTNSYLHSTSRLIATVGIDNLVVVETKDAILISNKDNVQNVKYIVNKLKYENRSEQHSHREVYRPWGKYESVDIGERYQVKRITVKPGEKLSVQMHHHRAEHWIVVSGTAKVTIGTKTTLLSENQSTYIPLGEVHALENPGKIPLEIIEVQSGTYLGEDDIIRFEDRYGR</sequence>
<dbReference type="InterPro" id="IPR005835">
    <property type="entry name" value="NTP_transferase_dom"/>
</dbReference>
<keyword evidence="4 12" id="KW-0548">Nucleotidyltransferase</keyword>
<evidence type="ECO:0000256" key="7">
    <source>
        <dbReference type="ARBA" id="ARBA00047343"/>
    </source>
</evidence>
<dbReference type="CDD" id="cd02509">
    <property type="entry name" value="GDP-M1P_Guanylyltransferase"/>
    <property type="match status" value="1"/>
</dbReference>
<dbReference type="Pfam" id="PF00483">
    <property type="entry name" value="NTP_transferase"/>
    <property type="match status" value="1"/>
</dbReference>
<evidence type="ECO:0000256" key="6">
    <source>
        <dbReference type="ARBA" id="ARBA00023134"/>
    </source>
</evidence>
<feature type="domain" description="Nucleotidyl transferase" evidence="9">
    <location>
        <begin position="7"/>
        <end position="290"/>
    </location>
</feature>
<keyword evidence="6" id="KW-0342">GTP-binding</keyword>
<reference evidence="12 13" key="1">
    <citation type="submission" date="2017-09" db="EMBL/GenBank/DDBJ databases">
        <title>Biodiversity and function of Thalassospira species in the particle-attached aromatic-hydrocarbon-degrading consortia from the surface seawater of the South China Sea.</title>
        <authorList>
            <person name="Dong C."/>
            <person name="Liu R."/>
            <person name="Shao Z."/>
        </authorList>
    </citation>
    <scope>NUCLEOTIDE SEQUENCE [LARGE SCALE GENOMIC DNA]</scope>
    <source>
        <strain evidence="12 13">CSC1P2</strain>
    </source>
</reference>
<dbReference type="FunFam" id="3.90.550.10:FF:000046">
    <property type="entry name" value="Mannose-1-phosphate guanylyltransferase (GDP)"/>
    <property type="match status" value="1"/>
</dbReference>
<protein>
    <recommendedName>
        <fullName evidence="2">mannose-1-phosphate guanylyltransferase</fullName>
        <ecNumber evidence="2">2.7.7.13</ecNumber>
    </recommendedName>
</protein>
<dbReference type="InterPro" id="IPR011051">
    <property type="entry name" value="RmlC_Cupin_sf"/>
</dbReference>
<dbReference type="InterPro" id="IPR006375">
    <property type="entry name" value="Man1P_GuaTrfase/Man6P_Isoase"/>
</dbReference>
<dbReference type="Gene3D" id="3.90.550.10">
    <property type="entry name" value="Spore Coat Polysaccharide Biosynthesis Protein SpsA, Chain A"/>
    <property type="match status" value="1"/>
</dbReference>
<evidence type="ECO:0000256" key="3">
    <source>
        <dbReference type="ARBA" id="ARBA00022679"/>
    </source>
</evidence>
<dbReference type="InterPro" id="IPR051161">
    <property type="entry name" value="Mannose-6P_isomerase_type2"/>
</dbReference>
<accession>A0A2N3KVG1</accession>
<evidence type="ECO:0000256" key="4">
    <source>
        <dbReference type="ARBA" id="ARBA00022695"/>
    </source>
</evidence>
<dbReference type="NCBIfam" id="TIGR01479">
    <property type="entry name" value="GMP_PMI"/>
    <property type="match status" value="1"/>
</dbReference>
<dbReference type="GO" id="GO:0000271">
    <property type="term" value="P:polysaccharide biosynthetic process"/>
    <property type="evidence" value="ECO:0007669"/>
    <property type="project" value="InterPro"/>
</dbReference>
<evidence type="ECO:0000313" key="12">
    <source>
        <dbReference type="EMBL" id="PKR54555.1"/>
    </source>
</evidence>
<dbReference type="GO" id="GO:0009298">
    <property type="term" value="P:GDP-mannose biosynthetic process"/>
    <property type="evidence" value="ECO:0007669"/>
    <property type="project" value="TreeGrafter"/>
</dbReference>
<evidence type="ECO:0000256" key="8">
    <source>
        <dbReference type="RuleBase" id="RU004190"/>
    </source>
</evidence>
<proteinExistence type="inferred from homology"/>
<evidence type="ECO:0000256" key="5">
    <source>
        <dbReference type="ARBA" id="ARBA00022741"/>
    </source>
</evidence>
<evidence type="ECO:0000313" key="13">
    <source>
        <dbReference type="Proteomes" id="UP000233597"/>
    </source>
</evidence>
<gene>
    <name evidence="12" type="ORF">COO20_07280</name>
</gene>
<keyword evidence="3 12" id="KW-0808">Transferase</keyword>
<feature type="domain" description="Mannose-6-phosphate isomerase type II C-terminal" evidence="10">
    <location>
        <begin position="358"/>
        <end position="472"/>
    </location>
</feature>
<dbReference type="AlphaFoldDB" id="A0A2N3KVG1"/>
<evidence type="ECO:0000259" key="10">
    <source>
        <dbReference type="Pfam" id="PF01050"/>
    </source>
</evidence>
<comment type="caution">
    <text evidence="12">The sequence shown here is derived from an EMBL/GenBank/DDBJ whole genome shotgun (WGS) entry which is preliminary data.</text>
</comment>
<name>A0A2N3KVG1_9PROT</name>
<dbReference type="FunFam" id="2.60.120.10:FF:000032">
    <property type="entry name" value="Mannose-1-phosphate guanylyltransferase/mannose-6-phosphate isomerase"/>
    <property type="match status" value="1"/>
</dbReference>
<dbReference type="EC" id="2.7.7.13" evidence="2"/>
<dbReference type="Proteomes" id="UP000233597">
    <property type="component" value="Unassembled WGS sequence"/>
</dbReference>
<dbReference type="GO" id="GO:0005525">
    <property type="term" value="F:GTP binding"/>
    <property type="evidence" value="ECO:0007669"/>
    <property type="project" value="UniProtKB-KW"/>
</dbReference>
<feature type="domain" description="MannoseP isomerase/GMP-like beta-helix" evidence="11">
    <location>
        <begin position="306"/>
        <end position="354"/>
    </location>
</feature>
<comment type="catalytic activity">
    <reaction evidence="7">
        <text>alpha-D-mannose 1-phosphate + GTP + H(+) = GDP-alpha-D-mannose + diphosphate</text>
        <dbReference type="Rhea" id="RHEA:15229"/>
        <dbReference type="ChEBI" id="CHEBI:15378"/>
        <dbReference type="ChEBI" id="CHEBI:33019"/>
        <dbReference type="ChEBI" id="CHEBI:37565"/>
        <dbReference type="ChEBI" id="CHEBI:57527"/>
        <dbReference type="ChEBI" id="CHEBI:58409"/>
        <dbReference type="EC" id="2.7.7.13"/>
    </reaction>
</comment>
<keyword evidence="12" id="KW-0413">Isomerase</keyword>
<evidence type="ECO:0000256" key="1">
    <source>
        <dbReference type="ARBA" id="ARBA00006115"/>
    </source>
</evidence>
<dbReference type="SUPFAM" id="SSF51182">
    <property type="entry name" value="RmlC-like cupins"/>
    <property type="match status" value="1"/>
</dbReference>
<keyword evidence="5" id="KW-0547">Nucleotide-binding</keyword>
<evidence type="ECO:0000259" key="9">
    <source>
        <dbReference type="Pfam" id="PF00483"/>
    </source>
</evidence>
<dbReference type="Pfam" id="PF22640">
    <property type="entry name" value="ManC_GMP_beta-helix"/>
    <property type="match status" value="1"/>
</dbReference>
<dbReference type="Pfam" id="PF01050">
    <property type="entry name" value="MannoseP_isomer"/>
    <property type="match status" value="1"/>
</dbReference>
<dbReference type="InterPro" id="IPR054566">
    <property type="entry name" value="ManC/GMP-like_b-helix"/>
</dbReference>
<organism evidence="12 13">
    <name type="scientific">Thalassospira marina</name>
    <dbReference type="NCBI Taxonomy" id="2048283"/>
    <lineage>
        <taxon>Bacteria</taxon>
        <taxon>Pseudomonadati</taxon>
        <taxon>Pseudomonadota</taxon>
        <taxon>Alphaproteobacteria</taxon>
        <taxon>Rhodospirillales</taxon>
        <taxon>Thalassospiraceae</taxon>
        <taxon>Thalassospira</taxon>
    </lineage>
</organism>
<evidence type="ECO:0000256" key="2">
    <source>
        <dbReference type="ARBA" id="ARBA00012387"/>
    </source>
</evidence>
<dbReference type="InterPro" id="IPR014710">
    <property type="entry name" value="RmlC-like_jellyroll"/>
</dbReference>
<dbReference type="CDD" id="cd02213">
    <property type="entry name" value="cupin_PMI_typeII_C"/>
    <property type="match status" value="1"/>
</dbReference>
<dbReference type="SUPFAM" id="SSF53448">
    <property type="entry name" value="Nucleotide-diphospho-sugar transferases"/>
    <property type="match status" value="1"/>
</dbReference>
<comment type="similarity">
    <text evidence="1 8">Belongs to the mannose-6-phosphate isomerase type 2 family.</text>
</comment>
<dbReference type="Gene3D" id="2.60.120.10">
    <property type="entry name" value="Jelly Rolls"/>
    <property type="match status" value="1"/>
</dbReference>
<dbReference type="InterPro" id="IPR029044">
    <property type="entry name" value="Nucleotide-diphossugar_trans"/>
</dbReference>
<dbReference type="InterPro" id="IPR001538">
    <property type="entry name" value="Man6P_isomerase-2_C"/>
</dbReference>
<dbReference type="GO" id="GO:0016853">
    <property type="term" value="F:isomerase activity"/>
    <property type="evidence" value="ECO:0007669"/>
    <property type="project" value="UniProtKB-KW"/>
</dbReference>
<evidence type="ECO:0000259" key="11">
    <source>
        <dbReference type="Pfam" id="PF22640"/>
    </source>
</evidence>